<proteinExistence type="predicted"/>
<keyword evidence="2" id="KW-1185">Reference proteome</keyword>
<accession>A0ACB6ZIE3</accession>
<evidence type="ECO:0000313" key="2">
    <source>
        <dbReference type="Proteomes" id="UP000886501"/>
    </source>
</evidence>
<dbReference type="Proteomes" id="UP000886501">
    <property type="component" value="Unassembled WGS sequence"/>
</dbReference>
<sequence length="310" mass="34408">MQLPFEPPASGPGTSSEPANASRPPIVVNENTDISQLSQAQLYDLNQNLLDDAVPDQPLIGPLTSMSTLRAEYKEGSRSFVDQIDYLISQGYVSIRRARGDGDCFYRSLAFGFIENLLNSPQTDVAVAIATSLLESTVPMLEEAGFQELVFEDFYEVLLSLIQQIDTPEPGGTTLTSEILLEAFQSPEVSNSVVVYLRLVASAQIRNNPKEYAPFLFHPEIGEPMDTREFCEHFVEAVGKEADHVQMTALTRALKMSVNVAYLDGRSHTGKVDFVEFRDPDSQLENNPPITLLYRPGHYDILDERTAEAL</sequence>
<gene>
    <name evidence="1" type="ORF">BDM02DRAFT_3179681</name>
</gene>
<evidence type="ECO:0000313" key="1">
    <source>
        <dbReference type="EMBL" id="KAF9649555.1"/>
    </source>
</evidence>
<organism evidence="1 2">
    <name type="scientific">Thelephora ganbajun</name>
    <name type="common">Ganba fungus</name>
    <dbReference type="NCBI Taxonomy" id="370292"/>
    <lineage>
        <taxon>Eukaryota</taxon>
        <taxon>Fungi</taxon>
        <taxon>Dikarya</taxon>
        <taxon>Basidiomycota</taxon>
        <taxon>Agaricomycotina</taxon>
        <taxon>Agaricomycetes</taxon>
        <taxon>Thelephorales</taxon>
        <taxon>Thelephoraceae</taxon>
        <taxon>Thelephora</taxon>
    </lineage>
</organism>
<comment type="caution">
    <text evidence="1">The sequence shown here is derived from an EMBL/GenBank/DDBJ whole genome shotgun (WGS) entry which is preliminary data.</text>
</comment>
<reference evidence="1" key="1">
    <citation type="submission" date="2019-10" db="EMBL/GenBank/DDBJ databases">
        <authorList>
            <consortium name="DOE Joint Genome Institute"/>
            <person name="Kuo A."/>
            <person name="Miyauchi S."/>
            <person name="Kiss E."/>
            <person name="Drula E."/>
            <person name="Kohler A."/>
            <person name="Sanchez-Garcia M."/>
            <person name="Andreopoulos B."/>
            <person name="Barry K.W."/>
            <person name="Bonito G."/>
            <person name="Buee M."/>
            <person name="Carver A."/>
            <person name="Chen C."/>
            <person name="Cichocki N."/>
            <person name="Clum A."/>
            <person name="Culley D."/>
            <person name="Crous P.W."/>
            <person name="Fauchery L."/>
            <person name="Girlanda M."/>
            <person name="Hayes R."/>
            <person name="Keri Z."/>
            <person name="Labutti K."/>
            <person name="Lipzen A."/>
            <person name="Lombard V."/>
            <person name="Magnuson J."/>
            <person name="Maillard F."/>
            <person name="Morin E."/>
            <person name="Murat C."/>
            <person name="Nolan M."/>
            <person name="Ohm R."/>
            <person name="Pangilinan J."/>
            <person name="Pereira M."/>
            <person name="Perotto S."/>
            <person name="Peter M."/>
            <person name="Riley R."/>
            <person name="Sitrit Y."/>
            <person name="Stielow B."/>
            <person name="Szollosi G."/>
            <person name="Zifcakova L."/>
            <person name="Stursova M."/>
            <person name="Spatafora J.W."/>
            <person name="Tedersoo L."/>
            <person name="Vaario L.-M."/>
            <person name="Yamada A."/>
            <person name="Yan M."/>
            <person name="Wang P."/>
            <person name="Xu J."/>
            <person name="Bruns T."/>
            <person name="Baldrian P."/>
            <person name="Vilgalys R."/>
            <person name="Henrissat B."/>
            <person name="Grigoriev I.V."/>
            <person name="Hibbett D."/>
            <person name="Nagy L.G."/>
            <person name="Martin F.M."/>
        </authorList>
    </citation>
    <scope>NUCLEOTIDE SEQUENCE</scope>
    <source>
        <strain evidence="1">P2</strain>
    </source>
</reference>
<reference evidence="1" key="2">
    <citation type="journal article" date="2020" name="Nat. Commun.">
        <title>Large-scale genome sequencing of mycorrhizal fungi provides insights into the early evolution of symbiotic traits.</title>
        <authorList>
            <person name="Miyauchi S."/>
            <person name="Kiss E."/>
            <person name="Kuo A."/>
            <person name="Drula E."/>
            <person name="Kohler A."/>
            <person name="Sanchez-Garcia M."/>
            <person name="Morin E."/>
            <person name="Andreopoulos B."/>
            <person name="Barry K.W."/>
            <person name="Bonito G."/>
            <person name="Buee M."/>
            <person name="Carver A."/>
            <person name="Chen C."/>
            <person name="Cichocki N."/>
            <person name="Clum A."/>
            <person name="Culley D."/>
            <person name="Crous P.W."/>
            <person name="Fauchery L."/>
            <person name="Girlanda M."/>
            <person name="Hayes R.D."/>
            <person name="Keri Z."/>
            <person name="LaButti K."/>
            <person name="Lipzen A."/>
            <person name="Lombard V."/>
            <person name="Magnuson J."/>
            <person name="Maillard F."/>
            <person name="Murat C."/>
            <person name="Nolan M."/>
            <person name="Ohm R.A."/>
            <person name="Pangilinan J."/>
            <person name="Pereira M.F."/>
            <person name="Perotto S."/>
            <person name="Peter M."/>
            <person name="Pfister S."/>
            <person name="Riley R."/>
            <person name="Sitrit Y."/>
            <person name="Stielow J.B."/>
            <person name="Szollosi G."/>
            <person name="Zifcakova L."/>
            <person name="Stursova M."/>
            <person name="Spatafora J.W."/>
            <person name="Tedersoo L."/>
            <person name="Vaario L.M."/>
            <person name="Yamada A."/>
            <person name="Yan M."/>
            <person name="Wang P."/>
            <person name="Xu J."/>
            <person name="Bruns T."/>
            <person name="Baldrian P."/>
            <person name="Vilgalys R."/>
            <person name="Dunand C."/>
            <person name="Henrissat B."/>
            <person name="Grigoriev I.V."/>
            <person name="Hibbett D."/>
            <person name="Nagy L.G."/>
            <person name="Martin F.M."/>
        </authorList>
    </citation>
    <scope>NUCLEOTIDE SEQUENCE</scope>
    <source>
        <strain evidence="1">P2</strain>
    </source>
</reference>
<dbReference type="EMBL" id="MU117996">
    <property type="protein sequence ID" value="KAF9649555.1"/>
    <property type="molecule type" value="Genomic_DNA"/>
</dbReference>
<name>A0ACB6ZIE3_THEGA</name>
<protein>
    <submittedName>
        <fullName evidence="1">Cysteine proteinase</fullName>
    </submittedName>
</protein>